<evidence type="ECO:0000313" key="1">
    <source>
        <dbReference type="EMBL" id="PWS32260.1"/>
    </source>
</evidence>
<proteinExistence type="predicted"/>
<gene>
    <name evidence="1" type="ORF">DF947_10860</name>
</gene>
<dbReference type="InterPro" id="IPR016024">
    <property type="entry name" value="ARM-type_fold"/>
</dbReference>
<reference evidence="2" key="1">
    <citation type="submission" date="2018-05" db="EMBL/GenBank/DDBJ databases">
        <title>Pedobacter paludis sp. nov., isolated from wetland soil.</title>
        <authorList>
            <person name="Zhang Y."/>
        </authorList>
    </citation>
    <scope>NUCLEOTIDE SEQUENCE [LARGE SCALE GENOMIC DNA]</scope>
    <source>
        <strain evidence="2">R-8</strain>
    </source>
</reference>
<dbReference type="EMBL" id="QGNY01000003">
    <property type="protein sequence ID" value="PWS32260.1"/>
    <property type="molecule type" value="Genomic_DNA"/>
</dbReference>
<dbReference type="OrthoDB" id="1287734at2"/>
<accession>A0A317EZ58</accession>
<evidence type="ECO:0000313" key="2">
    <source>
        <dbReference type="Proteomes" id="UP000245391"/>
    </source>
</evidence>
<comment type="caution">
    <text evidence="1">The sequence shown here is derived from an EMBL/GenBank/DDBJ whole genome shotgun (WGS) entry which is preliminary data.</text>
</comment>
<name>A0A317EZ58_9SPHI</name>
<protein>
    <submittedName>
        <fullName evidence="1">Uncharacterized protein</fullName>
    </submittedName>
</protein>
<sequence>MNIPKQYQDFDNLSEAEKSDFLDSFFDEGYFQNYTPPVLKILLQSIIVQETNAYIRQCALEICSSLVLISKLSRQTLLGILLEDIEDDADPFVQISRLRLLFLHYDASANADQVFEQLSRHLNADVSSEALYRKGLLAFLAIPQNGSSGLIADLQSCHSLFSESSSIVENRVDAAYFAATCDFILGLISGKQEEYQNLLAECLVLLWRLEIFSNGENLSLSQHLGQVLSLSVDIIKKLDEESKWWNYDAELKEVFALHQDLINVQVNGSLIDQTILQQFKQVTSSVISPLYSSNLIASSGRLGVLIEKEVDPEYQRFLKEIQDSLNQNIHKKKDNVQIIAFLARRYKNIPLQQIEADISLISDDDPLALAGLISAYAAKDATYSMTGFPQGDEVFAMLRKAIENFIPQYPVEKLNSFSIVLSNVIAYVVRSMQEKKEFFPELYNPKLATGKTEHIFQESLFRNLRQSGAGFRYLYEANQSGAGRVDVTYNDNGLVFPVEVKKTKTKPTWQDIQADYLAQAQTYTNSYDQLGIFMVFELSDKTGNNTPINDIRELFQFQHLKTHYSLGGNYPDGIVSIIVPANKVSPSSMSTYK</sequence>
<dbReference type="RefSeq" id="WP_109929707.1">
    <property type="nucleotide sequence ID" value="NZ_QGNY01000003.1"/>
</dbReference>
<dbReference type="Proteomes" id="UP000245391">
    <property type="component" value="Unassembled WGS sequence"/>
</dbReference>
<dbReference type="AlphaFoldDB" id="A0A317EZ58"/>
<dbReference type="SUPFAM" id="SSF48371">
    <property type="entry name" value="ARM repeat"/>
    <property type="match status" value="1"/>
</dbReference>
<keyword evidence="2" id="KW-1185">Reference proteome</keyword>
<organism evidence="1 2">
    <name type="scientific">Pedobacter paludis</name>
    <dbReference type="NCBI Taxonomy" id="2203212"/>
    <lineage>
        <taxon>Bacteria</taxon>
        <taxon>Pseudomonadati</taxon>
        <taxon>Bacteroidota</taxon>
        <taxon>Sphingobacteriia</taxon>
        <taxon>Sphingobacteriales</taxon>
        <taxon>Sphingobacteriaceae</taxon>
        <taxon>Pedobacter</taxon>
    </lineage>
</organism>